<organism evidence="4 5">
    <name type="scientific">Colletotrichum lupini</name>
    <dbReference type="NCBI Taxonomy" id="145971"/>
    <lineage>
        <taxon>Eukaryota</taxon>
        <taxon>Fungi</taxon>
        <taxon>Dikarya</taxon>
        <taxon>Ascomycota</taxon>
        <taxon>Pezizomycotina</taxon>
        <taxon>Sordariomycetes</taxon>
        <taxon>Hypocreomycetidae</taxon>
        <taxon>Glomerellales</taxon>
        <taxon>Glomerellaceae</taxon>
        <taxon>Colletotrichum</taxon>
        <taxon>Colletotrichum acutatum species complex</taxon>
    </lineage>
</organism>
<dbReference type="Pfam" id="PF04082">
    <property type="entry name" value="Fungal_trans"/>
    <property type="match status" value="1"/>
</dbReference>
<dbReference type="GO" id="GO:0008270">
    <property type="term" value="F:zinc ion binding"/>
    <property type="evidence" value="ECO:0007669"/>
    <property type="project" value="InterPro"/>
</dbReference>
<dbReference type="InterPro" id="IPR053181">
    <property type="entry name" value="EcdB-like_regulator"/>
</dbReference>
<accession>A0A9Q8WA29</accession>
<keyword evidence="5" id="KW-1185">Reference proteome</keyword>
<dbReference type="GO" id="GO:0006351">
    <property type="term" value="P:DNA-templated transcription"/>
    <property type="evidence" value="ECO:0007669"/>
    <property type="project" value="InterPro"/>
</dbReference>
<name>A0A9Q8WA29_9PEZI</name>
<evidence type="ECO:0000313" key="5">
    <source>
        <dbReference type="Proteomes" id="UP000830671"/>
    </source>
</evidence>
<dbReference type="CDD" id="cd12148">
    <property type="entry name" value="fungal_TF_MHR"/>
    <property type="match status" value="1"/>
</dbReference>
<dbReference type="GeneID" id="73335647"/>
<dbReference type="RefSeq" id="XP_049136594.1">
    <property type="nucleotide sequence ID" value="XM_049280637.1"/>
</dbReference>
<dbReference type="AlphaFoldDB" id="A0A9Q8WA29"/>
<reference evidence="4" key="1">
    <citation type="journal article" date="2021" name="Mol. Plant Microbe Interact.">
        <title>Complete Genome Sequence of the Plant-Pathogenic Fungus Colletotrichum lupini.</title>
        <authorList>
            <person name="Baroncelli R."/>
            <person name="Pensec F."/>
            <person name="Da Lio D."/>
            <person name="Boufleur T."/>
            <person name="Vicente I."/>
            <person name="Sarrocco S."/>
            <person name="Picot A."/>
            <person name="Baraldi E."/>
            <person name="Sukno S."/>
            <person name="Thon M."/>
            <person name="Le Floch G."/>
        </authorList>
    </citation>
    <scope>NUCLEOTIDE SEQUENCE</scope>
    <source>
        <strain evidence="4">IMI 504893</strain>
    </source>
</reference>
<dbReference type="PANTHER" id="PTHR47785">
    <property type="entry name" value="ZN(II)2CYS6 TRANSCRIPTION FACTOR (EUROFUNG)-RELATED-RELATED"/>
    <property type="match status" value="1"/>
</dbReference>
<keyword evidence="1" id="KW-0539">Nucleus</keyword>
<gene>
    <name evidence="4" type="ORF">CLUP02_01598</name>
</gene>
<dbReference type="KEGG" id="clup:CLUP02_01598"/>
<dbReference type="PANTHER" id="PTHR47785:SF5">
    <property type="entry name" value="ZN(II)2CYS6 TRANSCRIPTION FACTOR (EUROFUNG)"/>
    <property type="match status" value="1"/>
</dbReference>
<proteinExistence type="predicted"/>
<feature type="compositionally biased region" description="Polar residues" evidence="2">
    <location>
        <begin position="67"/>
        <end position="76"/>
    </location>
</feature>
<sequence>MAREENQSTRLRVGPRPPPSKIRERGTAGSHCTPGDPFLLLMTDPSAPDSHVPSATDASDLDRSRPEQSTSKTNTRPAARGTAFYQRKRAVRACQVGATCIQSPVDLSSFDPASLKILERLDDLEEMMRSVTVDGLPSNKTRVVEAPVEHRTIEAPPVGPLIQMGMILPPRPEHVLSWAILEEISHGIDAGDMTLHVDHISITANSPMSLIGALDLEPRRINDLLDSFFSYVHVKNPILDETATRKMVSHTVLEGINWSAESCLSLLICALGSLAAPFGPSQETMLGSAAHSDAQAFFQAAQKRLGILLSSDDIIAAQCLFLSGVYMMCVFQPVKAWRYFVQALASCQQFSFLTPEAQQRYHRNVESGDESRNYSIDTLQQAVYWSSWKSEREMRGDLYLPDFSLSDQELAFYPPFFPTPPAPRAEVEAATDPRLARERTSWYFYLAKISLRRLASRISAEMVGLQKEYPTRQAYLAAMAAAVPQYEGQAQEWISSLPSSLSFAEPPEEDDVCRFVLRGHAVNLYEVIYWPFTTAFLDALGANPEFAGEVLTQSVESLAQKGLENHAYRLAINRLGYRHRHHGTLPMMRSCSRSALVLVAAALLTQSSGTEGRHFLPNDWYGAVGEVVDLLAFWECETREMELVRRVLDKACGMISAPSPSAYRLRV</sequence>
<evidence type="ECO:0000256" key="1">
    <source>
        <dbReference type="ARBA" id="ARBA00023242"/>
    </source>
</evidence>
<feature type="domain" description="Xylanolytic transcriptional activator regulatory" evidence="3">
    <location>
        <begin position="225"/>
        <end position="395"/>
    </location>
</feature>
<evidence type="ECO:0000256" key="2">
    <source>
        <dbReference type="SAM" id="MobiDB-lite"/>
    </source>
</evidence>
<feature type="region of interest" description="Disordered" evidence="2">
    <location>
        <begin position="1"/>
        <end position="83"/>
    </location>
</feature>
<dbReference type="InterPro" id="IPR007219">
    <property type="entry name" value="XnlR_reg_dom"/>
</dbReference>
<dbReference type="GO" id="GO:0003677">
    <property type="term" value="F:DNA binding"/>
    <property type="evidence" value="ECO:0007669"/>
    <property type="project" value="InterPro"/>
</dbReference>
<dbReference type="EMBL" id="CP019471">
    <property type="protein sequence ID" value="UQC74945.1"/>
    <property type="molecule type" value="Genomic_DNA"/>
</dbReference>
<evidence type="ECO:0000259" key="3">
    <source>
        <dbReference type="Pfam" id="PF04082"/>
    </source>
</evidence>
<evidence type="ECO:0000313" key="4">
    <source>
        <dbReference type="EMBL" id="UQC74945.1"/>
    </source>
</evidence>
<dbReference type="Proteomes" id="UP000830671">
    <property type="component" value="Chromosome 1"/>
</dbReference>
<protein>
    <submittedName>
        <fullName evidence="4">C6 zinc finger domain-containing protein</fullName>
    </submittedName>
</protein>